<dbReference type="Pfam" id="PF00583">
    <property type="entry name" value="Acetyltransf_1"/>
    <property type="match status" value="1"/>
</dbReference>
<keyword evidence="1" id="KW-0808">Transferase</keyword>
<dbReference type="PROSITE" id="PS51186">
    <property type="entry name" value="GNAT"/>
    <property type="match status" value="1"/>
</dbReference>
<keyword evidence="5" id="KW-1185">Reference proteome</keyword>
<evidence type="ECO:0000256" key="2">
    <source>
        <dbReference type="ARBA" id="ARBA00023315"/>
    </source>
</evidence>
<dbReference type="Gene3D" id="3.40.630.30">
    <property type="match status" value="1"/>
</dbReference>
<dbReference type="SUPFAM" id="SSF55729">
    <property type="entry name" value="Acyl-CoA N-acyltransferases (Nat)"/>
    <property type="match status" value="1"/>
</dbReference>
<evidence type="ECO:0000313" key="5">
    <source>
        <dbReference type="Proteomes" id="UP001491552"/>
    </source>
</evidence>
<sequence>MEKKNAFTITRARPEDAAALLDYLKIVGGETDNLSFGAEGVPLAPEEEQAYLRTQVDSPDHVQYLARVDGELIGTASLNRKPGRMRHRGVFGISLKRAWWGCGAASALTEAVLAFARENGFAQLDIEVRSDNVRAIRLYEKFGFRKLCTFPAFFRIGGQDIDFDVMLLQLPQI</sequence>
<evidence type="ECO:0000259" key="3">
    <source>
        <dbReference type="PROSITE" id="PS51186"/>
    </source>
</evidence>
<dbReference type="PANTHER" id="PTHR43877">
    <property type="entry name" value="AMINOALKYLPHOSPHONATE N-ACETYLTRANSFERASE-RELATED-RELATED"/>
    <property type="match status" value="1"/>
</dbReference>
<proteinExistence type="predicted"/>
<name>A0ABV1G9A9_9FIRM</name>
<evidence type="ECO:0000256" key="1">
    <source>
        <dbReference type="ARBA" id="ARBA00022679"/>
    </source>
</evidence>
<comment type="caution">
    <text evidence="4">The sequence shown here is derived from an EMBL/GenBank/DDBJ whole genome shotgun (WGS) entry which is preliminary data.</text>
</comment>
<dbReference type="InterPro" id="IPR000182">
    <property type="entry name" value="GNAT_dom"/>
</dbReference>
<keyword evidence="2" id="KW-0012">Acyltransferase</keyword>
<dbReference type="RefSeq" id="WP_349136668.1">
    <property type="nucleotide sequence ID" value="NZ_JBBMFF010000254.1"/>
</dbReference>
<dbReference type="InterPro" id="IPR016181">
    <property type="entry name" value="Acyl_CoA_acyltransferase"/>
</dbReference>
<dbReference type="CDD" id="cd04301">
    <property type="entry name" value="NAT_SF"/>
    <property type="match status" value="1"/>
</dbReference>
<dbReference type="Proteomes" id="UP001491552">
    <property type="component" value="Unassembled WGS sequence"/>
</dbReference>
<feature type="domain" description="N-acetyltransferase" evidence="3">
    <location>
        <begin position="7"/>
        <end position="171"/>
    </location>
</feature>
<accession>A0ABV1G9A9</accession>
<protein>
    <submittedName>
        <fullName evidence="4">GNAT family N-acetyltransferase</fullName>
    </submittedName>
</protein>
<gene>
    <name evidence="4" type="ORF">WMO66_12060</name>
</gene>
<evidence type="ECO:0000313" key="4">
    <source>
        <dbReference type="EMBL" id="MEQ2511965.1"/>
    </source>
</evidence>
<dbReference type="EMBL" id="JBBMFF010000254">
    <property type="protein sequence ID" value="MEQ2511965.1"/>
    <property type="molecule type" value="Genomic_DNA"/>
</dbReference>
<dbReference type="PANTHER" id="PTHR43877:SF1">
    <property type="entry name" value="ACETYLTRANSFERASE"/>
    <property type="match status" value="1"/>
</dbReference>
<organism evidence="4 5">
    <name type="scientific">Faecousia intestinalis</name>
    <dbReference type="NCBI Taxonomy" id="3133167"/>
    <lineage>
        <taxon>Bacteria</taxon>
        <taxon>Bacillati</taxon>
        <taxon>Bacillota</taxon>
        <taxon>Clostridia</taxon>
        <taxon>Eubacteriales</taxon>
        <taxon>Oscillospiraceae</taxon>
        <taxon>Faecousia</taxon>
    </lineage>
</organism>
<dbReference type="InterPro" id="IPR050832">
    <property type="entry name" value="Bact_Acetyltransf"/>
</dbReference>
<reference evidence="4 5" key="1">
    <citation type="submission" date="2024-03" db="EMBL/GenBank/DDBJ databases">
        <title>Human intestinal bacterial collection.</title>
        <authorList>
            <person name="Pauvert C."/>
            <person name="Hitch T.C.A."/>
            <person name="Clavel T."/>
        </authorList>
    </citation>
    <scope>NUCLEOTIDE SEQUENCE [LARGE SCALE GENOMIC DNA]</scope>
    <source>
        <strain evidence="4 5">CLA-AA-H192</strain>
    </source>
</reference>